<sequence length="696" mass="74380">MKKILFLLFLIFITKLTISAQTYSVSSSASGFIYIGTRGSLSDFVDEDGNSLPSWTGGYNVRIQSGKNVYIGNNSFDPDVVIDTLFVDGTLNNTAYRTTCHFGTVIVSGSGNFNADNHSGGRLYVNVQDIVLEEGAEFAVPSVGSNGYSGLNWSGAITVEDNVTLSTGGASNNLITLAQINALPGNNPKTVAQGTVDAIPNNINSIVLNGNTALTANLANTGVSIYTQGNDLIIADSITTDVKIYADLASETSPTVDLAFAGNAAGTFSLQASNNVVRSLTMNTTGGSVTLGEPINIVNSTYNSSALILTNGILNTTTTNILNLNEFSFVNNAVYTWTGHASGGSDASHINGPIQKTINFTSALKSHFSIVGSNFFLMMPVGKGGTLREAGVGQPTASSSTVFRVEYHNNPHTFYRTVDPMAGVDAVSSTEYWDVDRISGSASAAVTLSYDANSGIQNTHISDVKVMHYDGSHWESQGAQVYNTVGSNVGVLASSPASSFSPFTLGGSNNHDLPVELTYFEGERNEDGSVSLYWETATEINNSHFEIEASSNGRDYQVIGTVEGNGNSNVSIEYDFEVVAQEAAQYNIFRLRQIDFDGAFEYSDVVVIENTAQSFDLDINVFPVPAHGHITARINHEEVLENSVAVIYNVNGFTSMLLEADHLDNIDISSLTDGIYFLSITTANGLKKVERFIVRN</sequence>
<evidence type="ECO:0000313" key="4">
    <source>
        <dbReference type="Proteomes" id="UP000585050"/>
    </source>
</evidence>
<dbReference type="NCBIfam" id="TIGR04183">
    <property type="entry name" value="Por_Secre_tail"/>
    <property type="match status" value="1"/>
</dbReference>
<dbReference type="RefSeq" id="WP_168881550.1">
    <property type="nucleotide sequence ID" value="NZ_JABAIL010000002.1"/>
</dbReference>
<name>A0A7X8SIG1_9BACT</name>
<evidence type="ECO:0000313" key="3">
    <source>
        <dbReference type="EMBL" id="NLR90836.1"/>
    </source>
</evidence>
<comment type="caution">
    <text evidence="3">The sequence shown here is derived from an EMBL/GenBank/DDBJ whole genome shotgun (WGS) entry which is preliminary data.</text>
</comment>
<reference evidence="3 4" key="1">
    <citation type="submission" date="2020-04" db="EMBL/GenBank/DDBJ databases">
        <title>Flammeovirga sp. SR4, a novel species isolated from seawater.</title>
        <authorList>
            <person name="Wang X."/>
        </authorList>
    </citation>
    <scope>NUCLEOTIDE SEQUENCE [LARGE SCALE GENOMIC DNA]</scope>
    <source>
        <strain evidence="3 4">SR4</strain>
    </source>
</reference>
<dbReference type="InterPro" id="IPR026444">
    <property type="entry name" value="Secre_tail"/>
</dbReference>
<evidence type="ECO:0000259" key="2">
    <source>
        <dbReference type="Pfam" id="PF18962"/>
    </source>
</evidence>
<evidence type="ECO:0000256" key="1">
    <source>
        <dbReference type="SAM" id="SignalP"/>
    </source>
</evidence>
<dbReference type="Proteomes" id="UP000585050">
    <property type="component" value="Unassembled WGS sequence"/>
</dbReference>
<organism evidence="3 4">
    <name type="scientific">Flammeovirga agarivorans</name>
    <dbReference type="NCBI Taxonomy" id="2726742"/>
    <lineage>
        <taxon>Bacteria</taxon>
        <taxon>Pseudomonadati</taxon>
        <taxon>Bacteroidota</taxon>
        <taxon>Cytophagia</taxon>
        <taxon>Cytophagales</taxon>
        <taxon>Flammeovirgaceae</taxon>
        <taxon>Flammeovirga</taxon>
    </lineage>
</organism>
<accession>A0A7X8SIG1</accession>
<feature type="chain" id="PRO_5031189340" evidence="1">
    <location>
        <begin position="21"/>
        <end position="696"/>
    </location>
</feature>
<feature type="signal peptide" evidence="1">
    <location>
        <begin position="1"/>
        <end position="20"/>
    </location>
</feature>
<dbReference type="EMBL" id="JABAIL010000002">
    <property type="protein sequence ID" value="NLR90836.1"/>
    <property type="molecule type" value="Genomic_DNA"/>
</dbReference>
<keyword evidence="4" id="KW-1185">Reference proteome</keyword>
<dbReference type="Pfam" id="PF18962">
    <property type="entry name" value="Por_Secre_tail"/>
    <property type="match status" value="1"/>
</dbReference>
<feature type="domain" description="Secretion system C-terminal sorting" evidence="2">
    <location>
        <begin position="621"/>
        <end position="694"/>
    </location>
</feature>
<keyword evidence="1" id="KW-0732">Signal</keyword>
<proteinExistence type="predicted"/>
<dbReference type="AlphaFoldDB" id="A0A7X8SIG1"/>
<protein>
    <submittedName>
        <fullName evidence="3">T9SS type A sorting domain-containing protein</fullName>
    </submittedName>
</protein>
<gene>
    <name evidence="3" type="ORF">HGP29_06445</name>
</gene>